<proteinExistence type="predicted"/>
<organism evidence="1 2">
    <name type="scientific">Treponema putidum</name>
    <dbReference type="NCBI Taxonomy" id="221027"/>
    <lineage>
        <taxon>Bacteria</taxon>
        <taxon>Pseudomonadati</taxon>
        <taxon>Spirochaetota</taxon>
        <taxon>Spirochaetia</taxon>
        <taxon>Spirochaetales</taxon>
        <taxon>Treponemataceae</taxon>
        <taxon>Treponema</taxon>
    </lineage>
</organism>
<name>A0ABY5HTY5_9SPIR</name>
<sequence length="61" mass="6902">MKNYVKTVLCVPVFLWIMVASLLFAQEVKAVKLKETAKAVRNAKVKLKNVLSNCHQNSLRS</sequence>
<dbReference type="Proteomes" id="UP001059401">
    <property type="component" value="Chromosome"/>
</dbReference>
<dbReference type="RefSeq" id="WP_255804725.1">
    <property type="nucleotide sequence ID" value="NZ_CP038802.1"/>
</dbReference>
<keyword evidence="2" id="KW-1185">Reference proteome</keyword>
<accession>A0ABY5HTY5</accession>
<protein>
    <submittedName>
        <fullName evidence="1">Uncharacterized protein</fullName>
    </submittedName>
</protein>
<evidence type="ECO:0000313" key="1">
    <source>
        <dbReference type="EMBL" id="UTY28887.1"/>
    </source>
</evidence>
<dbReference type="EMBL" id="CP038802">
    <property type="protein sequence ID" value="UTY28887.1"/>
    <property type="molecule type" value="Genomic_DNA"/>
</dbReference>
<evidence type="ECO:0000313" key="2">
    <source>
        <dbReference type="Proteomes" id="UP001059401"/>
    </source>
</evidence>
<gene>
    <name evidence="1" type="ORF">E4N76_07740</name>
</gene>
<reference evidence="1" key="1">
    <citation type="submission" date="2019-04" db="EMBL/GenBank/DDBJ databases">
        <title>Whole genome sequencing of oral phylogroup 2 treponemes.</title>
        <authorList>
            <person name="Chan Y."/>
            <person name="Zeng H.H."/>
            <person name="Yu X.L."/>
            <person name="Leung W.K."/>
            <person name="Watt R.M."/>
        </authorList>
    </citation>
    <scope>NUCLEOTIDE SEQUENCE</scope>
    <source>
        <strain evidence="1">OMZ 847</strain>
    </source>
</reference>